<evidence type="ECO:0000259" key="8">
    <source>
        <dbReference type="Pfam" id="PF00171"/>
    </source>
</evidence>
<dbReference type="Gene3D" id="3.40.605.10">
    <property type="entry name" value="Aldehyde Dehydrogenase, Chain A, domain 1"/>
    <property type="match status" value="1"/>
</dbReference>
<dbReference type="GO" id="GO:0005737">
    <property type="term" value="C:cytoplasm"/>
    <property type="evidence" value="ECO:0007669"/>
    <property type="project" value="UniProtKB-SubCell"/>
</dbReference>
<dbReference type="CDD" id="cd07079">
    <property type="entry name" value="ALDH_F18-19_ProA-GPR"/>
    <property type="match status" value="1"/>
</dbReference>
<sequence length="417" mass="42800">MPDVAELPLIGAAALRARAAARVLRTLPTDVKDAALAAMADALVERTDEVLAANALDVEAAVAEGTPASTVDRLRLDPARVAGVAAALRELVALPDPVGDVVRGSRLPNGLQLRQVRVPFGVVGIVYEARPNVTVDAAGLCLKSGNAALLRGSASAYRTNAALVAVLAEAGEKAGLPDGSVELLPADRASVGELLSARGHVDLVIPRGGASLIQRVVREAQVPVIETGVGNCHVYVDVSADAAMAEAVVLDSKTSRVSVCNSAETLLVHRDVAFLPRLLSALVDAGVTLHGDDAARAAHDAVVPATDEDWAAEYLSMDMAVRVVDDLPAALDHVARWSSGHTEAIVADSAAAIAAFTAGVDSAAVMVNASTRFTDGGEFGFGAEIGISTQKLHARGPLGLPELTSTTYVVTGSGHTR</sequence>
<dbReference type="OrthoDB" id="9809970at2"/>
<accession>A0A1I5SXD9</accession>
<dbReference type="AlphaFoldDB" id="A0A1I5SXD9"/>
<dbReference type="SUPFAM" id="SSF53720">
    <property type="entry name" value="ALDH-like"/>
    <property type="match status" value="1"/>
</dbReference>
<dbReference type="InterPro" id="IPR012134">
    <property type="entry name" value="Glu-5-SA_DH"/>
</dbReference>
<comment type="function">
    <text evidence="7">Catalyzes the NADPH-dependent reduction of L-glutamate 5-phosphate into L-glutamate 5-semialdehyde and phosphate. The product spontaneously undergoes cyclization to form 1-pyrroline-5-carboxylate.</text>
</comment>
<comment type="similarity">
    <text evidence="7">Belongs to the gamma-glutamyl phosphate reductase family.</text>
</comment>
<organism evidence="9 10">
    <name type="scientific">Geodermatophilus dictyosporus</name>
    <dbReference type="NCBI Taxonomy" id="1523247"/>
    <lineage>
        <taxon>Bacteria</taxon>
        <taxon>Bacillati</taxon>
        <taxon>Actinomycetota</taxon>
        <taxon>Actinomycetes</taxon>
        <taxon>Geodermatophilales</taxon>
        <taxon>Geodermatophilaceae</taxon>
        <taxon>Geodermatophilus</taxon>
    </lineage>
</organism>
<evidence type="ECO:0000256" key="3">
    <source>
        <dbReference type="ARBA" id="ARBA00022650"/>
    </source>
</evidence>
<dbReference type="NCBIfam" id="TIGR00407">
    <property type="entry name" value="proA"/>
    <property type="match status" value="1"/>
</dbReference>
<dbReference type="PANTHER" id="PTHR11063">
    <property type="entry name" value="GLUTAMATE SEMIALDEHYDE DEHYDROGENASE"/>
    <property type="match status" value="1"/>
</dbReference>
<evidence type="ECO:0000313" key="9">
    <source>
        <dbReference type="EMBL" id="SFP75445.1"/>
    </source>
</evidence>
<dbReference type="RefSeq" id="WP_091113856.1">
    <property type="nucleotide sequence ID" value="NZ_FOWQ01000008.1"/>
</dbReference>
<keyword evidence="4 7" id="KW-0521">NADP</keyword>
<keyword evidence="5 7" id="KW-0560">Oxidoreductase</keyword>
<evidence type="ECO:0000256" key="1">
    <source>
        <dbReference type="ARBA" id="ARBA00004985"/>
    </source>
</evidence>
<protein>
    <recommendedName>
        <fullName evidence="7">Gamma-glutamyl phosphate reductase</fullName>
        <shortName evidence="7">GPR</shortName>
        <ecNumber evidence="7">1.2.1.41</ecNumber>
    </recommendedName>
    <alternativeName>
        <fullName evidence="7">Glutamate-5-semialdehyde dehydrogenase</fullName>
    </alternativeName>
    <alternativeName>
        <fullName evidence="7">Glutamyl-gamma-semialdehyde dehydrogenase</fullName>
        <shortName evidence="7">GSA dehydrogenase</shortName>
    </alternativeName>
</protein>
<comment type="subcellular location">
    <subcellularLocation>
        <location evidence="7">Cytoplasm</location>
    </subcellularLocation>
</comment>
<proteinExistence type="inferred from homology"/>
<evidence type="ECO:0000256" key="7">
    <source>
        <dbReference type="HAMAP-Rule" id="MF_00412"/>
    </source>
</evidence>
<dbReference type="NCBIfam" id="NF001221">
    <property type="entry name" value="PRK00197.1"/>
    <property type="match status" value="1"/>
</dbReference>
<dbReference type="InterPro" id="IPR016162">
    <property type="entry name" value="Ald_DH_N"/>
</dbReference>
<dbReference type="FunFam" id="3.40.309.10:FF:000006">
    <property type="entry name" value="Gamma-glutamyl phosphate reductase"/>
    <property type="match status" value="1"/>
</dbReference>
<dbReference type="UniPathway" id="UPA00098">
    <property type="reaction ID" value="UER00360"/>
</dbReference>
<dbReference type="HAMAP" id="MF_00412">
    <property type="entry name" value="ProA"/>
    <property type="match status" value="1"/>
</dbReference>
<dbReference type="Pfam" id="PF00171">
    <property type="entry name" value="Aldedh"/>
    <property type="match status" value="1"/>
</dbReference>
<dbReference type="PANTHER" id="PTHR11063:SF8">
    <property type="entry name" value="DELTA-1-PYRROLINE-5-CARBOXYLATE SYNTHASE"/>
    <property type="match status" value="1"/>
</dbReference>
<keyword evidence="2 7" id="KW-0028">Amino-acid biosynthesis</keyword>
<name>A0A1I5SXD9_9ACTN</name>
<keyword evidence="3 7" id="KW-0641">Proline biosynthesis</keyword>
<keyword evidence="10" id="KW-1185">Reference proteome</keyword>
<dbReference type="Gene3D" id="3.40.309.10">
    <property type="entry name" value="Aldehyde Dehydrogenase, Chain A, domain 2"/>
    <property type="match status" value="1"/>
</dbReference>
<evidence type="ECO:0000256" key="5">
    <source>
        <dbReference type="ARBA" id="ARBA00023002"/>
    </source>
</evidence>
<dbReference type="EMBL" id="FOWQ01000008">
    <property type="protein sequence ID" value="SFP75445.1"/>
    <property type="molecule type" value="Genomic_DNA"/>
</dbReference>
<evidence type="ECO:0000256" key="2">
    <source>
        <dbReference type="ARBA" id="ARBA00022605"/>
    </source>
</evidence>
<evidence type="ECO:0000313" key="10">
    <source>
        <dbReference type="Proteomes" id="UP000198857"/>
    </source>
</evidence>
<keyword evidence="7" id="KW-0963">Cytoplasm</keyword>
<reference evidence="10" key="1">
    <citation type="submission" date="2016-10" db="EMBL/GenBank/DDBJ databases">
        <authorList>
            <person name="Varghese N."/>
            <person name="Submissions S."/>
        </authorList>
    </citation>
    <scope>NUCLEOTIDE SEQUENCE [LARGE SCALE GENOMIC DNA]</scope>
    <source>
        <strain evidence="10">DSM 44208</strain>
    </source>
</reference>
<comment type="pathway">
    <text evidence="1 7">Amino-acid biosynthesis; L-proline biosynthesis; L-glutamate 5-semialdehyde from L-glutamate: step 2/2.</text>
</comment>
<dbReference type="PIRSF" id="PIRSF000151">
    <property type="entry name" value="GPR"/>
    <property type="match status" value="1"/>
</dbReference>
<dbReference type="InterPro" id="IPR015590">
    <property type="entry name" value="Aldehyde_DH_dom"/>
</dbReference>
<dbReference type="EC" id="1.2.1.41" evidence="7"/>
<evidence type="ECO:0000256" key="4">
    <source>
        <dbReference type="ARBA" id="ARBA00022857"/>
    </source>
</evidence>
<comment type="catalytic activity">
    <reaction evidence="6 7">
        <text>L-glutamate 5-semialdehyde + phosphate + NADP(+) = L-glutamyl 5-phosphate + NADPH + H(+)</text>
        <dbReference type="Rhea" id="RHEA:19541"/>
        <dbReference type="ChEBI" id="CHEBI:15378"/>
        <dbReference type="ChEBI" id="CHEBI:43474"/>
        <dbReference type="ChEBI" id="CHEBI:57783"/>
        <dbReference type="ChEBI" id="CHEBI:58066"/>
        <dbReference type="ChEBI" id="CHEBI:58274"/>
        <dbReference type="ChEBI" id="CHEBI:58349"/>
        <dbReference type="EC" id="1.2.1.41"/>
    </reaction>
</comment>
<dbReference type="STRING" id="1523247.SAMN05660464_4113"/>
<dbReference type="Proteomes" id="UP000198857">
    <property type="component" value="Unassembled WGS sequence"/>
</dbReference>
<gene>
    <name evidence="7" type="primary">proA</name>
    <name evidence="9" type="ORF">SAMN05660464_4113</name>
</gene>
<dbReference type="GO" id="GO:0055129">
    <property type="term" value="P:L-proline biosynthetic process"/>
    <property type="evidence" value="ECO:0007669"/>
    <property type="project" value="UniProtKB-UniRule"/>
</dbReference>
<dbReference type="GO" id="GO:0050661">
    <property type="term" value="F:NADP binding"/>
    <property type="evidence" value="ECO:0007669"/>
    <property type="project" value="InterPro"/>
</dbReference>
<dbReference type="InterPro" id="IPR000965">
    <property type="entry name" value="GPR_dom"/>
</dbReference>
<feature type="domain" description="Aldehyde dehydrogenase" evidence="8">
    <location>
        <begin position="12"/>
        <end position="287"/>
    </location>
</feature>
<dbReference type="InterPro" id="IPR016163">
    <property type="entry name" value="Ald_DH_C"/>
</dbReference>
<dbReference type="InterPro" id="IPR016161">
    <property type="entry name" value="Ald_DH/histidinol_DH"/>
</dbReference>
<dbReference type="GO" id="GO:0004350">
    <property type="term" value="F:glutamate-5-semialdehyde dehydrogenase activity"/>
    <property type="evidence" value="ECO:0007669"/>
    <property type="project" value="UniProtKB-UniRule"/>
</dbReference>
<evidence type="ECO:0000256" key="6">
    <source>
        <dbReference type="ARBA" id="ARBA00049024"/>
    </source>
</evidence>